<dbReference type="Gene3D" id="3.30.70.270">
    <property type="match status" value="1"/>
</dbReference>
<dbReference type="OrthoDB" id="1835616at2"/>
<dbReference type="SUPFAM" id="SSF53822">
    <property type="entry name" value="Periplasmic binding protein-like I"/>
    <property type="match status" value="1"/>
</dbReference>
<dbReference type="InterPro" id="IPR046335">
    <property type="entry name" value="LacI/GalR-like_sensor"/>
</dbReference>
<dbReference type="PANTHER" id="PTHR45138">
    <property type="entry name" value="REGULATORY COMPONENTS OF SENSORY TRANSDUCTION SYSTEM"/>
    <property type="match status" value="1"/>
</dbReference>
<reference evidence="6" key="1">
    <citation type="submission" date="2015-05" db="EMBL/GenBank/DDBJ databases">
        <authorList>
            <consortium name="Pathogen Informatics"/>
        </authorList>
    </citation>
    <scope>NUCLEOTIDE SEQUENCE [LARGE SCALE GENOMIC DNA]</scope>
    <source>
        <strain evidence="6">M72</strain>
    </source>
</reference>
<dbReference type="InterPro" id="IPR029787">
    <property type="entry name" value="Nucleotide_cyclase"/>
</dbReference>
<dbReference type="InterPro" id="IPR028082">
    <property type="entry name" value="Peripla_BP_I"/>
</dbReference>
<sequence length="607" mass="70338">MKIAVFATGWNGEYLRDMYHGLENSQKEFHDSIHLYASFGRLGSGDSFNKSEFDFFELADMEAYDGFLYPSTTVKEGDVKQRLLERIIESKKPCVSLEEEIPGLSFVGINQSKAMRQIVRHLAGVHGIRTFGFINGMKDTYEAQMRQQGVESKIRELGLCLMPEWVDYGNYEYRSGETYARKMIAAYEAGEELPQAVISANDLMAAAFLQTIKGTALEGKIPITGFDRYFDGECFSPTMTTIERPRDQVAYEAVRLLHELHEKADGKLVHRELSYRFFIGNTCGCTKHVPFDTESFRNRIFWKNLQEYDAKSKLDSMQEWVTSRISLEEIMDATGRFLDLVGAGRGQIFLTDDLFSQEAKSYRSCKREVLNWCNEKNRTEEGGVQVFMPLHYQLHRMGYCMVAGVDEMFRTGILETFFRNICYALENYIQRKQYQEVNLKLQKLYRIDQLTGIYNRFGMEDLGQKFYERNCEYHINTKFIFCDINRLKYINDTYGHKAGDWVIRKTGEALGRLAAEDSLPFRFGGDEFLLLTREESGITAESIRQSIAAVCKEEPSPIREPLEASIGVILAPWDSEYNMDVYLNQADEAMYEEKKMYHEKYGDRRRR</sequence>
<evidence type="ECO:0000313" key="5">
    <source>
        <dbReference type="EMBL" id="CRL40244.1"/>
    </source>
</evidence>
<keyword evidence="1" id="KW-0805">Transcription regulation</keyword>
<dbReference type="GO" id="GO:0052621">
    <property type="term" value="F:diguanylate cyclase activity"/>
    <property type="evidence" value="ECO:0007669"/>
    <property type="project" value="TreeGrafter"/>
</dbReference>
<gene>
    <name evidence="5" type="ORF">M72_08781</name>
</gene>
<dbReference type="Gene3D" id="3.40.50.2300">
    <property type="match status" value="2"/>
</dbReference>
<feature type="domain" description="GGDEF" evidence="4">
    <location>
        <begin position="475"/>
        <end position="607"/>
    </location>
</feature>
<accession>A0A0M6WSI3</accession>
<evidence type="ECO:0000256" key="2">
    <source>
        <dbReference type="ARBA" id="ARBA00023125"/>
    </source>
</evidence>
<dbReference type="PROSITE" id="PS50887">
    <property type="entry name" value="GGDEF"/>
    <property type="match status" value="1"/>
</dbReference>
<dbReference type="RefSeq" id="WP_055068195.1">
    <property type="nucleotide sequence ID" value="NZ_CP173697.1"/>
</dbReference>
<evidence type="ECO:0000256" key="3">
    <source>
        <dbReference type="ARBA" id="ARBA00023163"/>
    </source>
</evidence>
<name>A0A0M6WSI3_9FIRM</name>
<dbReference type="SMART" id="SM00267">
    <property type="entry name" value="GGDEF"/>
    <property type="match status" value="1"/>
</dbReference>
<keyword evidence="2" id="KW-0238">DNA-binding</keyword>
<keyword evidence="3" id="KW-0804">Transcription</keyword>
<protein>
    <recommendedName>
        <fullName evidence="4">GGDEF domain-containing protein</fullName>
    </recommendedName>
</protein>
<dbReference type="InterPro" id="IPR043128">
    <property type="entry name" value="Rev_trsase/Diguanyl_cyclase"/>
</dbReference>
<dbReference type="NCBIfam" id="TIGR00254">
    <property type="entry name" value="GGDEF"/>
    <property type="match status" value="1"/>
</dbReference>
<dbReference type="AlphaFoldDB" id="A0A0M6WSI3"/>
<dbReference type="STRING" id="301302.ERS852420_02203"/>
<keyword evidence="6" id="KW-1185">Reference proteome</keyword>
<dbReference type="CDD" id="cd01949">
    <property type="entry name" value="GGDEF"/>
    <property type="match status" value="1"/>
</dbReference>
<dbReference type="Pfam" id="PF00990">
    <property type="entry name" value="GGDEF"/>
    <property type="match status" value="1"/>
</dbReference>
<evidence type="ECO:0000259" key="4">
    <source>
        <dbReference type="PROSITE" id="PS50887"/>
    </source>
</evidence>
<dbReference type="InterPro" id="IPR050469">
    <property type="entry name" value="Diguanylate_Cyclase"/>
</dbReference>
<dbReference type="Pfam" id="PF13377">
    <property type="entry name" value="Peripla_BP_3"/>
    <property type="match status" value="1"/>
</dbReference>
<proteinExistence type="predicted"/>
<evidence type="ECO:0000256" key="1">
    <source>
        <dbReference type="ARBA" id="ARBA00023015"/>
    </source>
</evidence>
<organism evidence="5 6">
    <name type="scientific">Roseburia faecis</name>
    <dbReference type="NCBI Taxonomy" id="301302"/>
    <lineage>
        <taxon>Bacteria</taxon>
        <taxon>Bacillati</taxon>
        <taxon>Bacillota</taxon>
        <taxon>Clostridia</taxon>
        <taxon>Lachnospirales</taxon>
        <taxon>Lachnospiraceae</taxon>
        <taxon>Roseburia</taxon>
    </lineage>
</organism>
<dbReference type="CDD" id="cd06267">
    <property type="entry name" value="PBP1_LacI_sugar_binding-like"/>
    <property type="match status" value="1"/>
</dbReference>
<dbReference type="EMBL" id="CVRR01000033">
    <property type="protein sequence ID" value="CRL40244.1"/>
    <property type="molecule type" value="Genomic_DNA"/>
</dbReference>
<dbReference type="PANTHER" id="PTHR45138:SF9">
    <property type="entry name" value="DIGUANYLATE CYCLASE DGCM-RELATED"/>
    <property type="match status" value="1"/>
</dbReference>
<dbReference type="GO" id="GO:0003677">
    <property type="term" value="F:DNA binding"/>
    <property type="evidence" value="ECO:0007669"/>
    <property type="project" value="UniProtKB-KW"/>
</dbReference>
<dbReference type="Proteomes" id="UP000049979">
    <property type="component" value="Unassembled WGS sequence"/>
</dbReference>
<dbReference type="InterPro" id="IPR000160">
    <property type="entry name" value="GGDEF_dom"/>
</dbReference>
<evidence type="ECO:0000313" key="6">
    <source>
        <dbReference type="Proteomes" id="UP000049979"/>
    </source>
</evidence>
<dbReference type="SUPFAM" id="SSF55073">
    <property type="entry name" value="Nucleotide cyclase"/>
    <property type="match status" value="1"/>
</dbReference>